<evidence type="ECO:0000313" key="3">
    <source>
        <dbReference type="Proteomes" id="UP000617634"/>
    </source>
</evidence>
<feature type="transmembrane region" description="Helical" evidence="1">
    <location>
        <begin position="396"/>
        <end position="418"/>
    </location>
</feature>
<accession>A0A931MM85</accession>
<name>A0A931MM85_9SPHN</name>
<gene>
    <name evidence="2" type="ORF">I5E68_18170</name>
</gene>
<dbReference type="AlphaFoldDB" id="A0A931MM85"/>
<protein>
    <submittedName>
        <fullName evidence="2">DUF3422 domain-containing protein</fullName>
    </submittedName>
</protein>
<reference evidence="2" key="1">
    <citation type="submission" date="2020-11" db="EMBL/GenBank/DDBJ databases">
        <title>Novosphingobium aureum sp. nov., a marine bacterium isolated from sediment of a salt flat.</title>
        <authorList>
            <person name="Yoo Y."/>
            <person name="Kim J.-J."/>
        </authorList>
    </citation>
    <scope>NUCLEOTIDE SEQUENCE</scope>
    <source>
        <strain evidence="2">YJ-S2-02</strain>
    </source>
</reference>
<keyword evidence="1" id="KW-1133">Transmembrane helix</keyword>
<keyword evidence="1" id="KW-0812">Transmembrane</keyword>
<proteinExistence type="predicted"/>
<keyword evidence="1" id="KW-0472">Membrane</keyword>
<dbReference type="RefSeq" id="WP_197166811.1">
    <property type="nucleotide sequence ID" value="NZ_JADZGI010000004.1"/>
</dbReference>
<sequence>MLNEHDLRRRIVGEMHLRRWPHVCAPSTIVQFVRVLEPGEREAELRAVATLPAGGTRGRSENPRHREGTLGPGIVFGWERQSEASTTTVFFDRLLVDEAGRFAPDPAALEALGWAKGLPGKVLRAIRVLIVPDEAAAQRLIPAMGYDPLDLVSCHISCQGGEEAARVWSDFRFRDEGYGQILVAANGMAGGDLSRSVQRLQELGNYRNLALLGLPMAQDGWQVLDRIEDELSVLTAQVARPEVRDDDLLSEVTRLSADLITHATRIDYRLSATEAYATIVEDRLEGLHIRNCPGHPSLADFTQRRFLPAMRTCAAHRRRQEQLAQRTERLVSLLRTRVETRIENQNGRLLASMERSSTRQLRLQQLVEGLSVVALSYYGISLIAKMLEGVEMLHPAFHAHLVVAVLTPVMVAAMYFGLHHLKKRILD</sequence>
<dbReference type="InterPro" id="IPR021830">
    <property type="entry name" value="DUF3422"/>
</dbReference>
<dbReference type="Proteomes" id="UP000617634">
    <property type="component" value="Unassembled WGS sequence"/>
</dbReference>
<dbReference type="EMBL" id="JADZGI010000004">
    <property type="protein sequence ID" value="MBH0114877.1"/>
    <property type="molecule type" value="Genomic_DNA"/>
</dbReference>
<comment type="caution">
    <text evidence="2">The sequence shown here is derived from an EMBL/GenBank/DDBJ whole genome shotgun (WGS) entry which is preliminary data.</text>
</comment>
<keyword evidence="3" id="KW-1185">Reference proteome</keyword>
<evidence type="ECO:0000256" key="1">
    <source>
        <dbReference type="SAM" id="Phobius"/>
    </source>
</evidence>
<dbReference type="Pfam" id="PF11902">
    <property type="entry name" value="DUF3422"/>
    <property type="match status" value="1"/>
</dbReference>
<organism evidence="2 3">
    <name type="scientific">Novosphingobium aureum</name>
    <dbReference type="NCBI Taxonomy" id="2792964"/>
    <lineage>
        <taxon>Bacteria</taxon>
        <taxon>Pseudomonadati</taxon>
        <taxon>Pseudomonadota</taxon>
        <taxon>Alphaproteobacteria</taxon>
        <taxon>Sphingomonadales</taxon>
        <taxon>Sphingomonadaceae</taxon>
        <taxon>Novosphingobium</taxon>
    </lineage>
</organism>
<evidence type="ECO:0000313" key="2">
    <source>
        <dbReference type="EMBL" id="MBH0114877.1"/>
    </source>
</evidence>